<evidence type="ECO:0000313" key="2">
    <source>
        <dbReference type="Proteomes" id="UP000000787"/>
    </source>
</evidence>
<keyword evidence="2" id="KW-1185">Reference proteome</keyword>
<dbReference type="AlphaFoldDB" id="A9AUR3"/>
<dbReference type="HOGENOM" id="CLU_2649498_0_0_0"/>
<protein>
    <submittedName>
        <fullName evidence="1">Uncharacterized protein</fullName>
    </submittedName>
</protein>
<sequence length="76" mass="8762">MDWQALSDRALIAEIDHALRHRAHAALKLWQLIAPQIDPAQQAYGDLLQRYLEQNIELAEAIHQWLLVQIAKQIAD</sequence>
<name>A9AUR3_HERA2</name>
<dbReference type="KEGG" id="hau:Haur_1947"/>
<proteinExistence type="predicted"/>
<dbReference type="InParanoid" id="A9AUR3"/>
<organism evidence="1 2">
    <name type="scientific">Herpetosiphon aurantiacus (strain ATCC 23779 / DSM 785 / 114-95)</name>
    <dbReference type="NCBI Taxonomy" id="316274"/>
    <lineage>
        <taxon>Bacteria</taxon>
        <taxon>Bacillati</taxon>
        <taxon>Chloroflexota</taxon>
        <taxon>Chloroflexia</taxon>
        <taxon>Herpetosiphonales</taxon>
        <taxon>Herpetosiphonaceae</taxon>
        <taxon>Herpetosiphon</taxon>
    </lineage>
</organism>
<accession>A9AUR3</accession>
<evidence type="ECO:0000313" key="1">
    <source>
        <dbReference type="EMBL" id="ABX04590.1"/>
    </source>
</evidence>
<reference evidence="1 2" key="1">
    <citation type="journal article" date="2011" name="Stand. Genomic Sci.">
        <title>Complete genome sequence of the filamentous gliding predatory bacterium Herpetosiphon aurantiacus type strain (114-95(T)).</title>
        <authorList>
            <person name="Kiss H."/>
            <person name="Nett M."/>
            <person name="Domin N."/>
            <person name="Martin K."/>
            <person name="Maresca J.A."/>
            <person name="Copeland A."/>
            <person name="Lapidus A."/>
            <person name="Lucas S."/>
            <person name="Berry K.W."/>
            <person name="Glavina Del Rio T."/>
            <person name="Dalin E."/>
            <person name="Tice H."/>
            <person name="Pitluck S."/>
            <person name="Richardson P."/>
            <person name="Bruce D."/>
            <person name="Goodwin L."/>
            <person name="Han C."/>
            <person name="Detter J.C."/>
            <person name="Schmutz J."/>
            <person name="Brettin T."/>
            <person name="Land M."/>
            <person name="Hauser L."/>
            <person name="Kyrpides N.C."/>
            <person name="Ivanova N."/>
            <person name="Goker M."/>
            <person name="Woyke T."/>
            <person name="Klenk H.P."/>
            <person name="Bryant D.A."/>
        </authorList>
    </citation>
    <scope>NUCLEOTIDE SEQUENCE [LARGE SCALE GENOMIC DNA]</scope>
    <source>
        <strain evidence="2">ATCC 23779 / DSM 785 / 114-95</strain>
    </source>
</reference>
<dbReference type="Proteomes" id="UP000000787">
    <property type="component" value="Chromosome"/>
</dbReference>
<dbReference type="BioCyc" id="HAUR316274:GHYA-1976-MONOMER"/>
<gene>
    <name evidence="1" type="ordered locus">Haur_1947</name>
</gene>
<dbReference type="EMBL" id="CP000875">
    <property type="protein sequence ID" value="ABX04590.1"/>
    <property type="molecule type" value="Genomic_DNA"/>
</dbReference>